<dbReference type="InterPro" id="IPR018247">
    <property type="entry name" value="EF_Hand_1_Ca_BS"/>
</dbReference>
<dbReference type="AlphaFoldDB" id="A0A7R9FQU1"/>
<sequence>MWMSGDRSQIRSQVDVSPWGGFGTGWTFLQQRLDLNEDGVITWEEFLDSCLTDDTTLESLGSVYDVI</sequence>
<protein>
    <recommendedName>
        <fullName evidence="4">EF-hand domain-containing protein</fullName>
    </recommendedName>
</protein>
<evidence type="ECO:0000256" key="1">
    <source>
        <dbReference type="ARBA" id="ARBA00022837"/>
    </source>
</evidence>
<dbReference type="EMBL" id="LR903134">
    <property type="protein sequence ID" value="CAD7251533.1"/>
    <property type="molecule type" value="Genomic_DNA"/>
</dbReference>
<accession>A0A7R9FQU1</accession>
<dbReference type="InterPro" id="IPR011992">
    <property type="entry name" value="EF-hand-dom_pair"/>
</dbReference>
<keyword evidence="1" id="KW-0106">Calcium</keyword>
<organism evidence="2">
    <name type="scientific">Darwinula stevensoni</name>
    <dbReference type="NCBI Taxonomy" id="69355"/>
    <lineage>
        <taxon>Eukaryota</taxon>
        <taxon>Metazoa</taxon>
        <taxon>Ecdysozoa</taxon>
        <taxon>Arthropoda</taxon>
        <taxon>Crustacea</taxon>
        <taxon>Oligostraca</taxon>
        <taxon>Ostracoda</taxon>
        <taxon>Podocopa</taxon>
        <taxon>Podocopida</taxon>
        <taxon>Darwinulocopina</taxon>
        <taxon>Darwinuloidea</taxon>
        <taxon>Darwinulidae</taxon>
        <taxon>Darwinula</taxon>
    </lineage>
</organism>
<evidence type="ECO:0000313" key="3">
    <source>
        <dbReference type="Proteomes" id="UP000677054"/>
    </source>
</evidence>
<dbReference type="Proteomes" id="UP000677054">
    <property type="component" value="Unassembled WGS sequence"/>
</dbReference>
<dbReference type="EMBL" id="CAJPEV010003617">
    <property type="protein sequence ID" value="CAG0900161.1"/>
    <property type="molecule type" value="Genomic_DNA"/>
</dbReference>
<keyword evidence="3" id="KW-1185">Reference proteome</keyword>
<evidence type="ECO:0008006" key="4">
    <source>
        <dbReference type="Google" id="ProtNLM"/>
    </source>
</evidence>
<dbReference type="OrthoDB" id="191686at2759"/>
<proteinExistence type="predicted"/>
<name>A0A7R9FQU1_9CRUS</name>
<evidence type="ECO:0000313" key="2">
    <source>
        <dbReference type="EMBL" id="CAD7251533.1"/>
    </source>
</evidence>
<dbReference type="SUPFAM" id="SSF47473">
    <property type="entry name" value="EF-hand"/>
    <property type="match status" value="1"/>
</dbReference>
<gene>
    <name evidence="2" type="ORF">DSTB1V02_LOCUS11299</name>
</gene>
<reference evidence="2" key="1">
    <citation type="submission" date="2020-11" db="EMBL/GenBank/DDBJ databases">
        <authorList>
            <person name="Tran Van P."/>
        </authorList>
    </citation>
    <scope>NUCLEOTIDE SEQUENCE</scope>
</reference>
<dbReference type="PROSITE" id="PS00018">
    <property type="entry name" value="EF_HAND_1"/>
    <property type="match status" value="1"/>
</dbReference>